<evidence type="ECO:0000256" key="2">
    <source>
        <dbReference type="SAM" id="Phobius"/>
    </source>
</evidence>
<gene>
    <name evidence="3" type="ORF">L2X98_34105</name>
</gene>
<evidence type="ECO:0000313" key="4">
    <source>
        <dbReference type="Proteomes" id="UP001054811"/>
    </source>
</evidence>
<evidence type="ECO:0000313" key="3">
    <source>
        <dbReference type="EMBL" id="UUT35239.1"/>
    </source>
</evidence>
<organism evidence="3 4">
    <name type="scientific">Microbacterium elymi</name>
    <dbReference type="NCBI Taxonomy" id="2909587"/>
    <lineage>
        <taxon>Bacteria</taxon>
        <taxon>Bacillati</taxon>
        <taxon>Actinomycetota</taxon>
        <taxon>Actinomycetes</taxon>
        <taxon>Micrococcales</taxon>
        <taxon>Microbacteriaceae</taxon>
        <taxon>Microbacterium</taxon>
    </lineage>
</organism>
<feature type="region of interest" description="Disordered" evidence="1">
    <location>
        <begin position="1"/>
        <end position="40"/>
    </location>
</feature>
<reference evidence="3" key="1">
    <citation type="submission" date="2022-01" db="EMBL/GenBank/DDBJ databases">
        <title>Microbacterium eymi and Microbacterium rhizovicinus sp. nov., isolated from the rhizospheric soil of Elymus tsukushiensis, a plant native to the Dokdo Islands, Republic of Korea.</title>
        <authorList>
            <person name="Hwang Y.J."/>
        </authorList>
    </citation>
    <scope>NUCLEOTIDE SEQUENCE</scope>
    <source>
        <strain evidence="3">KUDC0405</strain>
    </source>
</reference>
<keyword evidence="4" id="KW-1185">Reference proteome</keyword>
<name>A0ABY5NJ91_9MICO</name>
<accession>A0ABY5NJ91</accession>
<dbReference type="RefSeq" id="WP_259611807.1">
    <property type="nucleotide sequence ID" value="NZ_CP091139.2"/>
</dbReference>
<keyword evidence="2" id="KW-0812">Transmembrane</keyword>
<protein>
    <submittedName>
        <fullName evidence="3">Uncharacterized protein</fullName>
    </submittedName>
</protein>
<evidence type="ECO:0000256" key="1">
    <source>
        <dbReference type="SAM" id="MobiDB-lite"/>
    </source>
</evidence>
<proteinExistence type="predicted"/>
<feature type="region of interest" description="Disordered" evidence="1">
    <location>
        <begin position="91"/>
        <end position="126"/>
    </location>
</feature>
<sequence>MGPTAPRSIRAPTVSSSRRIPLRRPRRKPFEAPSADPGPFLSYGIQWIMFAVMGFIFIWYVIRSERRARREEAEDAAAIAALAVTDPEAAQRLRDETTVRRARAKRAAHDDRDSQDEDALLDRAGR</sequence>
<keyword evidence="2" id="KW-0472">Membrane</keyword>
<keyword evidence="2" id="KW-1133">Transmembrane helix</keyword>
<feature type="transmembrane region" description="Helical" evidence="2">
    <location>
        <begin position="40"/>
        <end position="62"/>
    </location>
</feature>
<dbReference type="EMBL" id="CP091139">
    <property type="protein sequence ID" value="UUT35239.1"/>
    <property type="molecule type" value="Genomic_DNA"/>
</dbReference>
<dbReference type="Proteomes" id="UP001054811">
    <property type="component" value="Chromosome"/>
</dbReference>